<proteinExistence type="predicted"/>
<organism evidence="1 3">
    <name type="scientific">Candidatus Borreliella tachyglossi</name>
    <dbReference type="NCBI Taxonomy" id="1964448"/>
    <lineage>
        <taxon>Bacteria</taxon>
        <taxon>Pseudomonadati</taxon>
        <taxon>Spirochaetota</taxon>
        <taxon>Spirochaetia</taxon>
        <taxon>Spirochaetales</taxon>
        <taxon>Borreliaceae</taxon>
        <taxon>Borreliella</taxon>
    </lineage>
</organism>
<geneLocation type="plasmid" evidence="2 3">
    <name>pl20</name>
</geneLocation>
<accession>A0A2S1LYL2</accession>
<dbReference type="Pfam" id="PF02989">
    <property type="entry name" value="DUF228"/>
    <property type="match status" value="1"/>
</dbReference>
<dbReference type="Proteomes" id="UP000244655">
    <property type="component" value="Plasmid pl20"/>
</dbReference>
<evidence type="ECO:0000313" key="3">
    <source>
        <dbReference type="Proteomes" id="UP000244655"/>
    </source>
</evidence>
<keyword evidence="1" id="KW-0614">Plasmid</keyword>
<reference evidence="1 3" key="1">
    <citation type="submission" date="2018-01" db="EMBL/GenBank/DDBJ databases">
        <title>Genome sequence of Borrelia tachyglossi.</title>
        <authorList>
            <person name="Gofton A.W."/>
        </authorList>
    </citation>
    <scope>NUCLEOTIDE SEQUENCE [LARGE SCALE GENOMIC DNA]</scope>
    <source>
        <strain evidence="1 3">Bc-F10-1268</strain>
        <plasmid evidence="2 3">pl20</plasmid>
        <plasmid evidence="1 3">pl29</plasmid>
    </source>
</reference>
<sequence length="294" mass="33275">MSKKAKLGLNQEMQQEVHLGHDQQVDLNDQVDLNHEMQPAVNLDPEVDLNRDQVVNLNHEEVDLNPDQPRRRGKRAVQEYQAQEAVARPDEEMYKEYILKLKKYTKNPTIEAGVFSNRVGFKDKFKVFDNSGLTNSSSVDKIEHYPYKGFPYKRGVKIVFSIGDDSLMEPYVTPSKDAELYGICVDVDEFTNTASVLPITNNFEGYLVTRNRSLEIGDLLDFNSQGIIIKAEGDPPTSINAVALSTSFTIDFKEDLGEYEDLKKIDFQVHFVKVAIYGNRGVEVSVPKGVPRVV</sequence>
<dbReference type="AlphaFoldDB" id="A0A2S1LYL2"/>
<dbReference type="Proteomes" id="UP000244655">
    <property type="component" value="Plasmid pl29"/>
</dbReference>
<geneLocation type="plasmid" evidence="1 3">
    <name>pl29</name>
</geneLocation>
<dbReference type="RefSeq" id="WP_108729758.1">
    <property type="nucleotide sequence ID" value="NZ_CP025787.1"/>
</dbReference>
<dbReference type="InterPro" id="IPR004239">
    <property type="entry name" value="DUF228"/>
</dbReference>
<dbReference type="EMBL" id="CP025789">
    <property type="protein sequence ID" value="AWG43396.1"/>
    <property type="molecule type" value="Genomic_DNA"/>
</dbReference>
<keyword evidence="3" id="KW-1185">Reference proteome</keyword>
<name>A0A2S1LYL2_9SPIR</name>
<evidence type="ECO:0000313" key="2">
    <source>
        <dbReference type="EMBL" id="AWG43396.1"/>
    </source>
</evidence>
<evidence type="ECO:0000313" key="1">
    <source>
        <dbReference type="EMBL" id="AWG43361.1"/>
    </source>
</evidence>
<dbReference type="OrthoDB" id="352340at2"/>
<dbReference type="EMBL" id="CP025787">
    <property type="protein sequence ID" value="AWG43361.1"/>
    <property type="molecule type" value="Genomic_DNA"/>
</dbReference>
<gene>
    <name evidence="1" type="ORF">CR532_05020</name>
    <name evidence="2" type="ORF">CR532_05210</name>
</gene>
<protein>
    <submittedName>
        <fullName evidence="1">Uncharacterized protein</fullName>
    </submittedName>
</protein>